<evidence type="ECO:0000256" key="1">
    <source>
        <dbReference type="SAM" id="SignalP"/>
    </source>
</evidence>
<dbReference type="GO" id="GO:0004553">
    <property type="term" value="F:hydrolase activity, hydrolyzing O-glycosyl compounds"/>
    <property type="evidence" value="ECO:0007669"/>
    <property type="project" value="InterPro"/>
</dbReference>
<dbReference type="PANTHER" id="PTHR42767">
    <property type="entry name" value="ENDO-BETA-1,6-GALACTANASE"/>
    <property type="match status" value="1"/>
</dbReference>
<dbReference type="AlphaFoldDB" id="A0A8J8MEB9"/>
<organism evidence="3 4">
    <name type="scientific">Vallitalea guaymasensis</name>
    <dbReference type="NCBI Taxonomy" id="1185412"/>
    <lineage>
        <taxon>Bacteria</taxon>
        <taxon>Bacillati</taxon>
        <taxon>Bacillota</taxon>
        <taxon>Clostridia</taxon>
        <taxon>Lachnospirales</taxon>
        <taxon>Vallitaleaceae</taxon>
        <taxon>Vallitalea</taxon>
    </lineage>
</organism>
<feature type="chain" id="PRO_5039167709" description="Endo-beta-1,6-galactanase-like domain-containing protein" evidence="1">
    <location>
        <begin position="32"/>
        <end position="668"/>
    </location>
</feature>
<evidence type="ECO:0000313" key="3">
    <source>
        <dbReference type="EMBL" id="QUH31514.1"/>
    </source>
</evidence>
<dbReference type="Gene3D" id="2.60.40.1180">
    <property type="entry name" value="Golgi alpha-mannosidase II"/>
    <property type="match status" value="1"/>
</dbReference>
<dbReference type="Gene3D" id="2.60.120.430">
    <property type="entry name" value="Galactose-binding lectin"/>
    <property type="match status" value="1"/>
</dbReference>
<evidence type="ECO:0000259" key="2">
    <source>
        <dbReference type="Pfam" id="PF14587"/>
    </source>
</evidence>
<dbReference type="PANTHER" id="PTHR42767:SF1">
    <property type="entry name" value="ENDO-BETA-1,6-GALACTANASE-LIKE DOMAIN-CONTAINING PROTEIN"/>
    <property type="match status" value="1"/>
</dbReference>
<dbReference type="SUPFAM" id="SSF49785">
    <property type="entry name" value="Galactose-binding domain-like"/>
    <property type="match status" value="1"/>
</dbReference>
<dbReference type="InterPro" id="IPR013780">
    <property type="entry name" value="Glyco_hydro_b"/>
</dbReference>
<dbReference type="EMBL" id="CP058561">
    <property type="protein sequence ID" value="QUH31514.1"/>
    <property type="molecule type" value="Genomic_DNA"/>
</dbReference>
<name>A0A8J8MEB9_9FIRM</name>
<dbReference type="SUPFAM" id="SSF51445">
    <property type="entry name" value="(Trans)glycosidases"/>
    <property type="match status" value="1"/>
</dbReference>
<dbReference type="Pfam" id="PF14587">
    <property type="entry name" value="Glyco_hydr_30_2"/>
    <property type="match status" value="1"/>
</dbReference>
<proteinExistence type="predicted"/>
<dbReference type="Proteomes" id="UP000677305">
    <property type="component" value="Chromosome"/>
</dbReference>
<gene>
    <name evidence="3" type="ORF">HYG85_22330</name>
</gene>
<dbReference type="Gene3D" id="3.20.20.80">
    <property type="entry name" value="Glycosidases"/>
    <property type="match status" value="1"/>
</dbReference>
<dbReference type="RefSeq" id="WP_212691508.1">
    <property type="nucleotide sequence ID" value="NZ_CP058561.1"/>
</dbReference>
<dbReference type="KEGG" id="vgu:HYG85_22330"/>
<reference evidence="3 4" key="1">
    <citation type="submission" date="2020-07" db="EMBL/GenBank/DDBJ databases">
        <title>Vallitalea guaymasensis genome.</title>
        <authorList>
            <person name="Postec A."/>
        </authorList>
    </citation>
    <scope>NUCLEOTIDE SEQUENCE [LARGE SCALE GENOMIC DNA]</scope>
    <source>
        <strain evidence="3 4">Ra1766G1</strain>
    </source>
</reference>
<feature type="domain" description="Endo-beta-1,6-galactanase-like" evidence="2">
    <location>
        <begin position="36"/>
        <end position="294"/>
    </location>
</feature>
<keyword evidence="4" id="KW-1185">Reference proteome</keyword>
<protein>
    <recommendedName>
        <fullName evidence="2">Endo-beta-1,6-galactanase-like domain-containing protein</fullName>
    </recommendedName>
</protein>
<dbReference type="InterPro" id="IPR039514">
    <property type="entry name" value="6GAL-like"/>
</dbReference>
<keyword evidence="1" id="KW-0732">Signal</keyword>
<evidence type="ECO:0000313" key="4">
    <source>
        <dbReference type="Proteomes" id="UP000677305"/>
    </source>
</evidence>
<accession>A0A8J8MEB9</accession>
<dbReference type="InterPro" id="IPR039743">
    <property type="entry name" value="6GAL/EXGAL"/>
</dbReference>
<feature type="signal peptide" evidence="1">
    <location>
        <begin position="1"/>
        <end position="31"/>
    </location>
</feature>
<dbReference type="InterPro" id="IPR017853">
    <property type="entry name" value="GH"/>
</dbReference>
<dbReference type="InterPro" id="IPR008979">
    <property type="entry name" value="Galactose-bd-like_sf"/>
</dbReference>
<sequence length="668" mass="76667">MLLFNRKNKIFFTFMLITFLLFANASKVTYANEDNVIVIDPFGERQTFEGWGTTLCWWANIIGGWSEENVDKVMDLLYSPTEGLGFTVARYNIGGGDNPTHSHMRIGGDVPGYLPIEGGSYDWTKDANQRKILDEAIERGADILEAFSNSPPYWMTYSGCSAGNTFPWDDNLKEDCFDDFADYLTEVVKHFRDEWGITFRTLSPINEPSTGLGWKAFNNQEGCDWSKESQEKIYRELYNSLVQKGLINQIKISGNEETNLDWTLNMEDYSQDVIDSIWQINTHSYHGTKRPEVKSLARFMNKKIWMSETDSSPTLPLSGGAHDHHGEHAMEEAMWLAEKIYYDVYDIGAEAWVFWQAVEDETGAVECDHSFGLIHTPFNQDNDNYILTKKYYTMAQYSKFIRPGYKIIYNGVSKTLAAYGENDNKLVLVAYNDTNNLKTYRYDLSRFDTLGDIQAYRTSINEDLQQIENFAITEDILEISLPAKSVTTMVVDADYHNNDNIMYYVDCGNVEHSNSFSNIESNNNLRNSVPDQAYGIDTISNYSWGYETDGGTTVVPHIDDMFFSIRTDESLLGGRGITYKFEVPNGFYNIDLGFRDPWSHSYRKMDITIEGDLKTWRYVPPRWEGIKSYKGIEVNDGILTIEIDRCKHIIDNNADAMISFIRVDRCTE</sequence>